<organism evidence="1 2">
    <name type="scientific">Lindgomyces ingoldianus</name>
    <dbReference type="NCBI Taxonomy" id="673940"/>
    <lineage>
        <taxon>Eukaryota</taxon>
        <taxon>Fungi</taxon>
        <taxon>Dikarya</taxon>
        <taxon>Ascomycota</taxon>
        <taxon>Pezizomycotina</taxon>
        <taxon>Dothideomycetes</taxon>
        <taxon>Pleosporomycetidae</taxon>
        <taxon>Pleosporales</taxon>
        <taxon>Lindgomycetaceae</taxon>
        <taxon>Lindgomyces</taxon>
    </lineage>
</organism>
<proteinExistence type="predicted"/>
<keyword evidence="2" id="KW-1185">Reference proteome</keyword>
<gene>
    <name evidence="1" type="ORF">BDR25DRAFT_260781</name>
</gene>
<name>A0ACB6QYN9_9PLEO</name>
<dbReference type="EMBL" id="MU003505">
    <property type="protein sequence ID" value="KAF2471306.1"/>
    <property type="molecule type" value="Genomic_DNA"/>
</dbReference>
<reference evidence="1" key="1">
    <citation type="journal article" date="2020" name="Stud. Mycol.">
        <title>101 Dothideomycetes genomes: a test case for predicting lifestyles and emergence of pathogens.</title>
        <authorList>
            <person name="Haridas S."/>
            <person name="Albert R."/>
            <person name="Binder M."/>
            <person name="Bloem J."/>
            <person name="Labutti K."/>
            <person name="Salamov A."/>
            <person name="Andreopoulos B."/>
            <person name="Baker S."/>
            <person name="Barry K."/>
            <person name="Bills G."/>
            <person name="Bluhm B."/>
            <person name="Cannon C."/>
            <person name="Castanera R."/>
            <person name="Culley D."/>
            <person name="Daum C."/>
            <person name="Ezra D."/>
            <person name="Gonzalez J."/>
            <person name="Henrissat B."/>
            <person name="Kuo A."/>
            <person name="Liang C."/>
            <person name="Lipzen A."/>
            <person name="Lutzoni F."/>
            <person name="Magnuson J."/>
            <person name="Mondo S."/>
            <person name="Nolan M."/>
            <person name="Ohm R."/>
            <person name="Pangilinan J."/>
            <person name="Park H.-J."/>
            <person name="Ramirez L."/>
            <person name="Alfaro M."/>
            <person name="Sun H."/>
            <person name="Tritt A."/>
            <person name="Yoshinaga Y."/>
            <person name="Zwiers L.-H."/>
            <person name="Turgeon B."/>
            <person name="Goodwin S."/>
            <person name="Spatafora J."/>
            <person name="Crous P."/>
            <person name="Grigoriev I."/>
        </authorList>
    </citation>
    <scope>NUCLEOTIDE SEQUENCE</scope>
    <source>
        <strain evidence="1">ATCC 200398</strain>
    </source>
</reference>
<accession>A0ACB6QYN9</accession>
<dbReference type="Proteomes" id="UP000799755">
    <property type="component" value="Unassembled WGS sequence"/>
</dbReference>
<evidence type="ECO:0000313" key="2">
    <source>
        <dbReference type="Proteomes" id="UP000799755"/>
    </source>
</evidence>
<protein>
    <submittedName>
        <fullName evidence="1">Uncharacterized protein</fullName>
    </submittedName>
</protein>
<evidence type="ECO:0000313" key="1">
    <source>
        <dbReference type="EMBL" id="KAF2471306.1"/>
    </source>
</evidence>
<sequence length="624" mass="70745">MSGFEIGSLALGIVPVLLELVTVFQRTRETFRSFDGFEGRLSRLRIRFNSGGVLFRNECRLLLRLVVDEQQLEEMIQDPFHRLWEDESLDSRLRMYVGDICDDLKDNLIVIREMLFEVSDGLTGYLDKLKAQGSQHIKKDGISSQFQKLKFSVIDESKYKEKLDELHRWLASLNTLCVQIRELREQRPAISKACLTRRRLPQIFSTAQKTSSNLHSILTDTWTCANFTHTNHIAKLNVNAADDSEANLHLTILFSERHQREGTVDESPICVRVHMTQSGVPPKAQGNAGYLQQELGDLPRLPGAPRPNPCAFTTSNNQGKSKKRVRFFSTSDGETHEALEESQQRNATPLRSQHYEGSCYSTYDLNKSVEGICNHLTKAGAKQPNGSKGSCLGYLENEFELKLVFYDAGHEERSKTIRTLKDAVPLKRVLTTLDKFHQLKLALQVSTAFLKFHSTKWLREDWRLQDMAFFGRLGQVADEETFEELKTLHLSTQIPNKLSNGFLPDPMAYTETYPSVRFNATGDSRVRNLSLGHLAIALLEIGFKKDIGRLRKRSEISDLTTARELADASQPLGLAYQKIIRKCIHCDFAFGSDLSSEELQDAVYSDVVCSLENIVKSCQSLEEG</sequence>
<comment type="caution">
    <text evidence="1">The sequence shown here is derived from an EMBL/GenBank/DDBJ whole genome shotgun (WGS) entry which is preliminary data.</text>
</comment>